<dbReference type="EMBL" id="WHPF01000006">
    <property type="protein sequence ID" value="NNV55820.1"/>
    <property type="molecule type" value="Genomic_DNA"/>
</dbReference>
<proteinExistence type="inferred from homology"/>
<dbReference type="InterPro" id="IPR020904">
    <property type="entry name" value="Sc_DH/Rdtase_CS"/>
</dbReference>
<gene>
    <name evidence="3" type="ORF">GD597_10145</name>
</gene>
<accession>A0A8J8JU13</accession>
<dbReference type="PRINTS" id="PR00081">
    <property type="entry name" value="GDHRDH"/>
</dbReference>
<evidence type="ECO:0000313" key="4">
    <source>
        <dbReference type="Proteomes" id="UP000598971"/>
    </source>
</evidence>
<dbReference type="Pfam" id="PF13561">
    <property type="entry name" value="adh_short_C2"/>
    <property type="match status" value="1"/>
</dbReference>
<dbReference type="CDD" id="cd05233">
    <property type="entry name" value="SDR_c"/>
    <property type="match status" value="1"/>
</dbReference>
<organism evidence="3 4">
    <name type="scientific">Limnovirga soli</name>
    <dbReference type="NCBI Taxonomy" id="2656915"/>
    <lineage>
        <taxon>Bacteria</taxon>
        <taxon>Pseudomonadati</taxon>
        <taxon>Bacteroidota</taxon>
        <taxon>Chitinophagia</taxon>
        <taxon>Chitinophagales</taxon>
        <taxon>Chitinophagaceae</taxon>
        <taxon>Limnovirga</taxon>
    </lineage>
</organism>
<dbReference type="PROSITE" id="PS00061">
    <property type="entry name" value="ADH_SHORT"/>
    <property type="match status" value="1"/>
</dbReference>
<dbReference type="InterPro" id="IPR036291">
    <property type="entry name" value="NAD(P)-bd_dom_sf"/>
</dbReference>
<dbReference type="RefSeq" id="WP_171607750.1">
    <property type="nucleotide sequence ID" value="NZ_WHPF01000006.1"/>
</dbReference>
<protein>
    <submittedName>
        <fullName evidence="3">Glucose 1-dehydrogenase</fullName>
        <ecNumber evidence="3">1.1.1.47</ecNumber>
    </submittedName>
</protein>
<dbReference type="InterPro" id="IPR002347">
    <property type="entry name" value="SDR_fam"/>
</dbReference>
<name>A0A8J8JU13_9BACT</name>
<dbReference type="PANTHER" id="PTHR24321:SF8">
    <property type="entry name" value="ESTRADIOL 17-BETA-DEHYDROGENASE 8-RELATED"/>
    <property type="match status" value="1"/>
</dbReference>
<dbReference type="PRINTS" id="PR00080">
    <property type="entry name" value="SDRFAMILY"/>
</dbReference>
<keyword evidence="4" id="KW-1185">Reference proteome</keyword>
<dbReference type="FunFam" id="3.40.50.720:FF:000084">
    <property type="entry name" value="Short-chain dehydrogenase reductase"/>
    <property type="match status" value="1"/>
</dbReference>
<dbReference type="NCBIfam" id="NF005559">
    <property type="entry name" value="PRK07231.1"/>
    <property type="match status" value="1"/>
</dbReference>
<evidence type="ECO:0000256" key="1">
    <source>
        <dbReference type="ARBA" id="ARBA00006484"/>
    </source>
</evidence>
<dbReference type="SUPFAM" id="SSF51735">
    <property type="entry name" value="NAD(P)-binding Rossmann-fold domains"/>
    <property type="match status" value="1"/>
</dbReference>
<keyword evidence="2 3" id="KW-0560">Oxidoreductase</keyword>
<comment type="similarity">
    <text evidence="1">Belongs to the short-chain dehydrogenases/reductases (SDR) family.</text>
</comment>
<dbReference type="AlphaFoldDB" id="A0A8J8JU13"/>
<dbReference type="GO" id="GO:0047936">
    <property type="term" value="F:glucose 1-dehydrogenase [NAD(P)+] activity"/>
    <property type="evidence" value="ECO:0007669"/>
    <property type="project" value="UniProtKB-EC"/>
</dbReference>
<dbReference type="EC" id="1.1.1.47" evidence="3"/>
<comment type="caution">
    <text evidence="3">The sequence shown here is derived from an EMBL/GenBank/DDBJ whole genome shotgun (WGS) entry which is preliminary data.</text>
</comment>
<reference evidence="3" key="1">
    <citation type="submission" date="2019-10" db="EMBL/GenBank/DDBJ databases">
        <title>Draft genome sequence of Panacibacter sp. KCS-6.</title>
        <authorList>
            <person name="Yim K.J."/>
        </authorList>
    </citation>
    <scope>NUCLEOTIDE SEQUENCE</scope>
    <source>
        <strain evidence="3">KCS-6</strain>
    </source>
</reference>
<evidence type="ECO:0000256" key="2">
    <source>
        <dbReference type="ARBA" id="ARBA00023002"/>
    </source>
</evidence>
<dbReference type="Proteomes" id="UP000598971">
    <property type="component" value="Unassembled WGS sequence"/>
</dbReference>
<dbReference type="Gene3D" id="3.40.50.720">
    <property type="entry name" value="NAD(P)-binding Rossmann-like Domain"/>
    <property type="match status" value="1"/>
</dbReference>
<dbReference type="PANTHER" id="PTHR24321">
    <property type="entry name" value="DEHYDROGENASES, SHORT CHAIN"/>
    <property type="match status" value="1"/>
</dbReference>
<sequence>MTNKTIIITGGAKGIGLACAHLFYAAGANVAVLDITADASGIINDKWLFMHCDIANSNDIKQAMVNIHHRYGSIDVLINNAGIQRYGNVTETAEEEWDLVMNVNLKSQYLCAKHAIPYMQQKGSGVIINVSSVQAFVSQQNVAAYTTAKTALLGLTRSIAVDYAPHIRCVAVCPGTIDTPMLRDAIALSPNPEAVMQECIDMHPAGRIGKPEEVAELISFLCSSKAGFITGQAIRIDGGLGITIAGSKRDTE</sequence>
<evidence type="ECO:0000313" key="3">
    <source>
        <dbReference type="EMBL" id="NNV55820.1"/>
    </source>
</evidence>